<accession>A0A373FCY0</accession>
<sequence>MDEFQFYPTPRHLAKRVWDLFTTQVTLILEPHGGYGDLVIPYLQDFPEAWDERTKARRASWEETARIRGKANPSFVHEKPWHACEINLQMHSRLKEAGAVIVGFDFLEMRSAASYSHIVMNPPFRNGDKHLMHAWNILFAGEIGCILNAETIRNPRSAEARKLVELIDKHGSVEYLQDQFLGEDVERETAVEIAIVYLHKESQTALNIDAILESLKPDTYSASDEEVPSLNSVALPMNFIERVTLDYTMAVNASKVAAEASAISMAADLRLGHTFEELQAKGQSSETRPQQIDLAVTIRNSLASSMAALREKAWAQVLRSTELHSKLSAAGRKAVDSQFAAISLLEFNQANILGFISGLEQSQGDIAQEMCLSLFDQIMERDSDNCVFFKSWKSNQKHKGIGMRIKKSRFILPLSRNDYSRTRSIGWNADATLNDMDRVFAFLAGPASEEETSQRHHMSLKSTLNREFSKLANGEKVETMYFSVRYYPGIGTWHFYPNNEGIIEKLNQYVGRVRQWLPPNMDMANKDFKKQYEKAETLQSGFVEALKKKRHGSRTHSSLSYTVNQLDKGTREDGAHEYSAFLDAMNEVLTIKGIFPNDELTALEVSEKADTQPRLSLLPPSQGLAKVESGALCLPPMDTPETVIQTQAETATVRPIDADLLSQLALV</sequence>
<dbReference type="Pfam" id="PF13708">
    <property type="entry name" value="DUF4942"/>
    <property type="match status" value="1"/>
</dbReference>
<dbReference type="GO" id="GO:0003676">
    <property type="term" value="F:nucleic acid binding"/>
    <property type="evidence" value="ECO:0007669"/>
    <property type="project" value="InterPro"/>
</dbReference>
<dbReference type="GO" id="GO:0008168">
    <property type="term" value="F:methyltransferase activity"/>
    <property type="evidence" value="ECO:0007669"/>
    <property type="project" value="InterPro"/>
</dbReference>
<comment type="caution">
    <text evidence="2">The sequence shown here is derived from an EMBL/GenBank/DDBJ whole genome shotgun (WGS) entry which is preliminary data.</text>
</comment>
<gene>
    <name evidence="2" type="ORF">DZC30_18625</name>
</gene>
<reference evidence="2 3" key="1">
    <citation type="submission" date="2018-08" db="EMBL/GenBank/DDBJ databases">
        <title>Comamonas testosteroni strain SWCO2.</title>
        <authorList>
            <person name="Jiang N."/>
            <person name="Zhang X.Z."/>
        </authorList>
    </citation>
    <scope>NUCLEOTIDE SEQUENCE [LARGE SCALE GENOMIC DNA]</scope>
    <source>
        <strain evidence="2 3">SWCO2</strain>
    </source>
</reference>
<dbReference type="InterPro" id="IPR029063">
    <property type="entry name" value="SAM-dependent_MTases_sf"/>
</dbReference>
<dbReference type="GO" id="GO:0032259">
    <property type="term" value="P:methylation"/>
    <property type="evidence" value="ECO:0007669"/>
    <property type="project" value="InterPro"/>
</dbReference>
<evidence type="ECO:0000259" key="1">
    <source>
        <dbReference type="Pfam" id="PF13708"/>
    </source>
</evidence>
<dbReference type="EMBL" id="QURR01000029">
    <property type="protein sequence ID" value="RGE41325.1"/>
    <property type="molecule type" value="Genomic_DNA"/>
</dbReference>
<organism evidence="2 3">
    <name type="scientific">Comamonas testosteroni</name>
    <name type="common">Pseudomonas testosteroni</name>
    <dbReference type="NCBI Taxonomy" id="285"/>
    <lineage>
        <taxon>Bacteria</taxon>
        <taxon>Pseudomonadati</taxon>
        <taxon>Pseudomonadota</taxon>
        <taxon>Betaproteobacteria</taxon>
        <taxon>Burkholderiales</taxon>
        <taxon>Comamonadaceae</taxon>
        <taxon>Comamonas</taxon>
    </lineage>
</organism>
<evidence type="ECO:0000313" key="3">
    <source>
        <dbReference type="Proteomes" id="UP000261948"/>
    </source>
</evidence>
<name>A0A373FCY0_COMTE</name>
<dbReference type="PROSITE" id="PS00092">
    <property type="entry name" value="N6_MTASE"/>
    <property type="match status" value="1"/>
</dbReference>
<feature type="domain" description="DUF4942" evidence="1">
    <location>
        <begin position="306"/>
        <end position="514"/>
    </location>
</feature>
<proteinExistence type="predicted"/>
<dbReference type="AlphaFoldDB" id="A0A373FCY0"/>
<dbReference type="InterPro" id="IPR031339">
    <property type="entry name" value="DUF4942"/>
</dbReference>
<dbReference type="Proteomes" id="UP000261948">
    <property type="component" value="Unassembled WGS sequence"/>
</dbReference>
<dbReference type="SUPFAM" id="SSF53335">
    <property type="entry name" value="S-adenosyl-L-methionine-dependent methyltransferases"/>
    <property type="match status" value="1"/>
</dbReference>
<dbReference type="OrthoDB" id="6128088at2"/>
<keyword evidence="3" id="KW-1185">Reference proteome</keyword>
<dbReference type="Gene3D" id="3.40.50.150">
    <property type="entry name" value="Vaccinia Virus protein VP39"/>
    <property type="match status" value="1"/>
</dbReference>
<evidence type="ECO:0000313" key="2">
    <source>
        <dbReference type="EMBL" id="RGE41325.1"/>
    </source>
</evidence>
<protein>
    <submittedName>
        <fullName evidence="2">DUF4942 domain-containing protein</fullName>
    </submittedName>
</protein>
<dbReference type="InterPro" id="IPR002052">
    <property type="entry name" value="DNA_methylase_N6_adenine_CS"/>
</dbReference>